<dbReference type="AlphaFoldDB" id="A0A9N9YUI8"/>
<gene>
    <name evidence="1" type="ORF">CRHIZ90672A_00015411</name>
</gene>
<reference evidence="1" key="1">
    <citation type="submission" date="2021-10" db="EMBL/GenBank/DDBJ databases">
        <authorList>
            <person name="Piombo E."/>
        </authorList>
    </citation>
    <scope>NUCLEOTIDE SEQUENCE</scope>
</reference>
<evidence type="ECO:0000313" key="1">
    <source>
        <dbReference type="EMBL" id="CAH0035239.1"/>
    </source>
</evidence>
<dbReference type="Proteomes" id="UP000696573">
    <property type="component" value="Unassembled WGS sequence"/>
</dbReference>
<dbReference type="InterPro" id="IPR036770">
    <property type="entry name" value="Ankyrin_rpt-contain_sf"/>
</dbReference>
<keyword evidence="2" id="KW-1185">Reference proteome</keyword>
<evidence type="ECO:0000313" key="2">
    <source>
        <dbReference type="Proteomes" id="UP000696573"/>
    </source>
</evidence>
<dbReference type="EMBL" id="CABFNQ020000754">
    <property type="protein sequence ID" value="CAH0035239.1"/>
    <property type="molecule type" value="Genomic_DNA"/>
</dbReference>
<name>A0A9N9YUI8_9HYPO</name>
<accession>A0A9N9YUI8</accession>
<sequence>MKFLFVKSGRGIHYAASIGNKSLTLALVRTPPYCRDLGHIDVTMALSIASFYEKWNVAKMLNDGVPLDSPGICNTLHCAALHGRCDIPETLTAATTSLF</sequence>
<protein>
    <submittedName>
        <fullName evidence="1">Uncharacterized protein</fullName>
    </submittedName>
</protein>
<proteinExistence type="predicted"/>
<dbReference type="SUPFAM" id="SSF48403">
    <property type="entry name" value="Ankyrin repeat"/>
    <property type="match status" value="1"/>
</dbReference>
<comment type="caution">
    <text evidence="1">The sequence shown here is derived from an EMBL/GenBank/DDBJ whole genome shotgun (WGS) entry which is preliminary data.</text>
</comment>
<organism evidence="1 2">
    <name type="scientific">Clonostachys rhizophaga</name>
    <dbReference type="NCBI Taxonomy" id="160324"/>
    <lineage>
        <taxon>Eukaryota</taxon>
        <taxon>Fungi</taxon>
        <taxon>Dikarya</taxon>
        <taxon>Ascomycota</taxon>
        <taxon>Pezizomycotina</taxon>
        <taxon>Sordariomycetes</taxon>
        <taxon>Hypocreomycetidae</taxon>
        <taxon>Hypocreales</taxon>
        <taxon>Bionectriaceae</taxon>
        <taxon>Clonostachys</taxon>
    </lineage>
</organism>